<evidence type="ECO:0000256" key="1">
    <source>
        <dbReference type="ARBA" id="ARBA00004328"/>
    </source>
</evidence>
<reference evidence="4" key="2">
    <citation type="submission" date="2020-01" db="EMBL/GenBank/DDBJ databases">
        <title>Global genomic diversity of Molluscum contagiosum virus.</title>
        <authorList>
            <person name="Zorec T.M."/>
            <person name="Skubic L."/>
            <person name="Hosnjak L."/>
            <person name="Trcko K."/>
            <person name="Poljak M."/>
        </authorList>
    </citation>
    <scope>NUCLEOTIDE SEQUENCE</scope>
    <source>
        <strain evidence="4">MCV1_P02S01A</strain>
        <strain evidence="5">MCV1_P02S01B</strain>
        <strain evidence="6">MCV1_P02S02A</strain>
        <strain evidence="7">MCV1_P05S01A</strain>
        <strain evidence="8">MCV1_P05S02A</strain>
    </source>
</reference>
<dbReference type="Proteomes" id="UP000619037">
    <property type="component" value="Segment"/>
</dbReference>
<name>A0A3Q9NPX5_9POXV</name>
<dbReference type="Pfam" id="PF06138">
    <property type="entry name" value="Chordopox_E11"/>
    <property type="match status" value="1"/>
</dbReference>
<evidence type="ECO:0000313" key="4">
    <source>
        <dbReference type="EMBL" id="QHW16778.1"/>
    </source>
</evidence>
<dbReference type="Proteomes" id="UP000630645">
    <property type="component" value="Segment"/>
</dbReference>
<dbReference type="EMBL" id="MN931749">
    <property type="protein sequence ID" value="QHW18023.1"/>
    <property type="molecule type" value="Genomic_DNA"/>
</dbReference>
<evidence type="ECO:0000313" key="5">
    <source>
        <dbReference type="EMBL" id="QHW16960.1"/>
    </source>
</evidence>
<comment type="subcellular location">
    <subcellularLocation>
        <location evidence="1">Virion</location>
    </subcellularLocation>
</comment>
<dbReference type="EMBL" id="MN931742">
    <property type="protein sequence ID" value="QHW16778.1"/>
    <property type="molecule type" value="Genomic_DNA"/>
</dbReference>
<dbReference type="PIRSF" id="PIRSF015797">
    <property type="entry name" value="Virion_core"/>
    <property type="match status" value="1"/>
</dbReference>
<dbReference type="Proteomes" id="UP000610093">
    <property type="component" value="Segment"/>
</dbReference>
<dbReference type="EMBL" id="MN931744">
    <property type="protein sequence ID" value="QHW17142.1"/>
    <property type="molecule type" value="Genomic_DNA"/>
</dbReference>
<evidence type="ECO:0000313" key="8">
    <source>
        <dbReference type="EMBL" id="QHW18023.1"/>
    </source>
</evidence>
<reference evidence="3" key="1">
    <citation type="submission" date="2018-07" db="EMBL/GenBank/DDBJ databases">
        <title>Illumina sequencing of clinical samples for virus detection in a public health laboratory: a feasibility study.</title>
        <authorList>
            <person name="Huang B."/>
            <person name="Jennison A."/>
            <person name="Whiley D."/>
            <person name="McMahon J."/>
            <person name="Hewitson G."/>
            <person name="Graham R."/>
            <person name="De Jong A."/>
            <person name="Warrilow D."/>
        </authorList>
    </citation>
    <scope>NUCLEOTIDE SEQUENCE [LARGE SCALE GENOMIC DNA]</scope>
    <source>
        <strain evidence="3">Sercmolcont1</strain>
    </source>
</reference>
<dbReference type="Proteomes" id="UP000317426">
    <property type="component" value="Segment"/>
</dbReference>
<dbReference type="InterPro" id="IPR009201">
    <property type="entry name" value="Virion_core"/>
</dbReference>
<dbReference type="EMBL" id="MN931743">
    <property type="protein sequence ID" value="QHW16960.1"/>
    <property type="molecule type" value="Genomic_DNA"/>
</dbReference>
<dbReference type="EMBL" id="MN931748">
    <property type="protein sequence ID" value="QHW17844.1"/>
    <property type="molecule type" value="Genomic_DNA"/>
</dbReference>
<dbReference type="Proteomes" id="UP000602142">
    <property type="component" value="Segment"/>
</dbReference>
<dbReference type="Proteomes" id="UP000613226">
    <property type="component" value="Segment"/>
</dbReference>
<gene>
    <name evidence="3" type="primary">MC041L</name>
    <name evidence="3" type="ORF">MOCVgp041</name>
</gene>
<evidence type="ECO:0000313" key="3">
    <source>
        <dbReference type="EMBL" id="AZT86319.1"/>
    </source>
</evidence>
<sequence length="132" mass="15646">MELANVFLETDEGKLPLRFELPPPCQRTGREMREALEHFLSVLDKYMHVDKSTFYMAVRDGELFYFRCENGRVAPVEHDFFVFDDVFDFAKEPAEVRAVTFVLTDRMPVLLRMRKRYALRAYANSRRYYGAT</sequence>
<dbReference type="EMBL" id="MH646551">
    <property type="protein sequence ID" value="AZT86319.1"/>
    <property type="molecule type" value="Genomic_DNA"/>
</dbReference>
<evidence type="ECO:0000313" key="6">
    <source>
        <dbReference type="EMBL" id="QHW17142.1"/>
    </source>
</evidence>
<keyword evidence="2" id="KW-0946">Virion</keyword>
<protein>
    <submittedName>
        <fullName evidence="3">MC041L</fullName>
    </submittedName>
</protein>
<dbReference type="GO" id="GO:0044423">
    <property type="term" value="C:virion component"/>
    <property type="evidence" value="ECO:0007669"/>
    <property type="project" value="UniProtKB-KW"/>
</dbReference>
<evidence type="ECO:0000313" key="7">
    <source>
        <dbReference type="EMBL" id="QHW17844.1"/>
    </source>
</evidence>
<evidence type="ECO:0000256" key="2">
    <source>
        <dbReference type="ARBA" id="ARBA00022844"/>
    </source>
</evidence>
<accession>A0A3Q9NPX5</accession>
<organism evidence="3">
    <name type="scientific">Molluscum contagiosum virus</name>
    <dbReference type="NCBI Taxonomy" id="10279"/>
    <lineage>
        <taxon>Viruses</taxon>
        <taxon>Varidnaviria</taxon>
        <taxon>Bamfordvirae</taxon>
        <taxon>Nucleocytoviricota</taxon>
        <taxon>Pokkesviricetes</taxon>
        <taxon>Chitovirales</taxon>
        <taxon>Poxviridae</taxon>
        <taxon>Chordopoxvirinae</taxon>
        <taxon>Molluscipoxvirus</taxon>
        <taxon>Molluscipoxvirus molluscum</taxon>
    </lineage>
</organism>
<proteinExistence type="predicted"/>
<dbReference type="SMR" id="A0A3Q9NPX5"/>